<feature type="transmembrane region" description="Helical" evidence="1">
    <location>
        <begin position="12"/>
        <end position="29"/>
    </location>
</feature>
<evidence type="ECO:0000256" key="1">
    <source>
        <dbReference type="SAM" id="Phobius"/>
    </source>
</evidence>
<comment type="caution">
    <text evidence="2">The sequence shown here is derived from an EMBL/GenBank/DDBJ whole genome shotgun (WGS) entry which is preliminary data.</text>
</comment>
<evidence type="ECO:0000313" key="2">
    <source>
        <dbReference type="EMBL" id="GBP07488.1"/>
    </source>
</evidence>
<name>A0A4C1T201_EUMVA</name>
<keyword evidence="1" id="KW-1133">Transmembrane helix</keyword>
<keyword evidence="1" id="KW-0472">Membrane</keyword>
<sequence length="127" mass="14484">MAPKPVDPLCCGLHARILIIALLLILSIYKRLVPKSLRAETCSSTRTLSSPRRRQSLATPGPRGGLKYCERFEQLVCSKYIVSKRLRKLIKKLHGFDRKMEKEQIQVYVEDGVKKLHATSRIVLTLL</sequence>
<keyword evidence="1" id="KW-0812">Transmembrane</keyword>
<reference evidence="2 3" key="1">
    <citation type="journal article" date="2019" name="Commun. Biol.">
        <title>The bagworm genome reveals a unique fibroin gene that provides high tensile strength.</title>
        <authorList>
            <person name="Kono N."/>
            <person name="Nakamura H."/>
            <person name="Ohtoshi R."/>
            <person name="Tomita M."/>
            <person name="Numata K."/>
            <person name="Arakawa K."/>
        </authorList>
    </citation>
    <scope>NUCLEOTIDE SEQUENCE [LARGE SCALE GENOMIC DNA]</scope>
</reference>
<evidence type="ECO:0000313" key="3">
    <source>
        <dbReference type="Proteomes" id="UP000299102"/>
    </source>
</evidence>
<proteinExistence type="predicted"/>
<dbReference type="Proteomes" id="UP000299102">
    <property type="component" value="Unassembled WGS sequence"/>
</dbReference>
<keyword evidence="3" id="KW-1185">Reference proteome</keyword>
<protein>
    <submittedName>
        <fullName evidence="2">Uncharacterized protein</fullName>
    </submittedName>
</protein>
<organism evidence="2 3">
    <name type="scientific">Eumeta variegata</name>
    <name type="common">Bagworm moth</name>
    <name type="synonym">Eumeta japonica</name>
    <dbReference type="NCBI Taxonomy" id="151549"/>
    <lineage>
        <taxon>Eukaryota</taxon>
        <taxon>Metazoa</taxon>
        <taxon>Ecdysozoa</taxon>
        <taxon>Arthropoda</taxon>
        <taxon>Hexapoda</taxon>
        <taxon>Insecta</taxon>
        <taxon>Pterygota</taxon>
        <taxon>Neoptera</taxon>
        <taxon>Endopterygota</taxon>
        <taxon>Lepidoptera</taxon>
        <taxon>Glossata</taxon>
        <taxon>Ditrysia</taxon>
        <taxon>Tineoidea</taxon>
        <taxon>Psychidae</taxon>
        <taxon>Oiketicinae</taxon>
        <taxon>Eumeta</taxon>
    </lineage>
</organism>
<dbReference type="AlphaFoldDB" id="A0A4C1T201"/>
<dbReference type="EMBL" id="BGZK01000026">
    <property type="protein sequence ID" value="GBP07488.1"/>
    <property type="molecule type" value="Genomic_DNA"/>
</dbReference>
<gene>
    <name evidence="2" type="ORF">EVAR_4839_1</name>
</gene>
<accession>A0A4C1T201</accession>